<dbReference type="Proteomes" id="UP000199642">
    <property type="component" value="Unassembled WGS sequence"/>
</dbReference>
<keyword evidence="5" id="KW-1185">Reference proteome</keyword>
<dbReference type="Pfam" id="PF00072">
    <property type="entry name" value="Response_reg"/>
    <property type="match status" value="1"/>
</dbReference>
<dbReference type="OrthoDB" id="1646880at2"/>
<evidence type="ECO:0000256" key="1">
    <source>
        <dbReference type="PROSITE-ProRule" id="PRU00169"/>
    </source>
</evidence>
<dbReference type="SMART" id="SM00448">
    <property type="entry name" value="REC"/>
    <property type="match status" value="1"/>
</dbReference>
<dbReference type="GO" id="GO:0003677">
    <property type="term" value="F:DNA binding"/>
    <property type="evidence" value="ECO:0007669"/>
    <property type="project" value="InterPro"/>
</dbReference>
<dbReference type="Gene3D" id="2.40.50.1020">
    <property type="entry name" value="LytTr DNA-binding domain"/>
    <property type="match status" value="1"/>
</dbReference>
<dbReference type="Gene3D" id="3.40.50.2300">
    <property type="match status" value="1"/>
</dbReference>
<feature type="domain" description="Response regulatory" evidence="2">
    <location>
        <begin position="3"/>
        <end position="117"/>
    </location>
</feature>
<evidence type="ECO:0000313" key="4">
    <source>
        <dbReference type="EMBL" id="SFG06579.1"/>
    </source>
</evidence>
<dbReference type="Pfam" id="PF04397">
    <property type="entry name" value="LytTR"/>
    <property type="match status" value="1"/>
</dbReference>
<gene>
    <name evidence="4" type="ORF">SAMN04487988_101277</name>
</gene>
<evidence type="ECO:0000259" key="2">
    <source>
        <dbReference type="PROSITE" id="PS50110"/>
    </source>
</evidence>
<protein>
    <submittedName>
        <fullName evidence="4">Two component transcriptional regulator, LytTR family</fullName>
    </submittedName>
</protein>
<dbReference type="PANTHER" id="PTHR37299:SF1">
    <property type="entry name" value="STAGE 0 SPORULATION PROTEIN A HOMOLOG"/>
    <property type="match status" value="1"/>
</dbReference>
<dbReference type="SUPFAM" id="SSF52172">
    <property type="entry name" value="CheY-like"/>
    <property type="match status" value="1"/>
</dbReference>
<accession>A0A1I2NUT7</accession>
<dbReference type="AlphaFoldDB" id="A0A1I2NUT7"/>
<dbReference type="InterPro" id="IPR001789">
    <property type="entry name" value="Sig_transdc_resp-reg_receiver"/>
</dbReference>
<dbReference type="PROSITE" id="PS50110">
    <property type="entry name" value="RESPONSE_REGULATORY"/>
    <property type="match status" value="1"/>
</dbReference>
<dbReference type="RefSeq" id="WP_092788451.1">
    <property type="nucleotide sequence ID" value="NZ_FOPC01000001.1"/>
</dbReference>
<dbReference type="InterPro" id="IPR007492">
    <property type="entry name" value="LytTR_DNA-bd_dom"/>
</dbReference>
<name>A0A1I2NUT7_9BACT</name>
<evidence type="ECO:0000259" key="3">
    <source>
        <dbReference type="PROSITE" id="PS50930"/>
    </source>
</evidence>
<dbReference type="EMBL" id="FOPC01000001">
    <property type="protein sequence ID" value="SFG06579.1"/>
    <property type="molecule type" value="Genomic_DNA"/>
</dbReference>
<dbReference type="PROSITE" id="PS50930">
    <property type="entry name" value="HTH_LYTTR"/>
    <property type="match status" value="1"/>
</dbReference>
<dbReference type="PANTHER" id="PTHR37299">
    <property type="entry name" value="TRANSCRIPTIONAL REGULATOR-RELATED"/>
    <property type="match status" value="1"/>
</dbReference>
<dbReference type="GO" id="GO:0000156">
    <property type="term" value="F:phosphorelay response regulator activity"/>
    <property type="evidence" value="ECO:0007669"/>
    <property type="project" value="InterPro"/>
</dbReference>
<feature type="domain" description="HTH LytTR-type" evidence="3">
    <location>
        <begin position="145"/>
        <end position="248"/>
    </location>
</feature>
<dbReference type="STRING" id="435880.SAMN04487988_101277"/>
<proteinExistence type="predicted"/>
<dbReference type="InterPro" id="IPR011006">
    <property type="entry name" value="CheY-like_superfamily"/>
</dbReference>
<keyword evidence="1" id="KW-0597">Phosphoprotein</keyword>
<dbReference type="InterPro" id="IPR046947">
    <property type="entry name" value="LytR-like"/>
</dbReference>
<dbReference type="SMART" id="SM00850">
    <property type="entry name" value="LytTR"/>
    <property type="match status" value="1"/>
</dbReference>
<feature type="modified residue" description="4-aspartylphosphate" evidence="1">
    <location>
        <position position="56"/>
    </location>
</feature>
<organism evidence="4 5">
    <name type="scientific">Algoriphagus hitonicola</name>
    <dbReference type="NCBI Taxonomy" id="435880"/>
    <lineage>
        <taxon>Bacteria</taxon>
        <taxon>Pseudomonadati</taxon>
        <taxon>Bacteroidota</taxon>
        <taxon>Cytophagia</taxon>
        <taxon>Cytophagales</taxon>
        <taxon>Cyclobacteriaceae</taxon>
        <taxon>Algoriphagus</taxon>
    </lineage>
</organism>
<reference evidence="5" key="1">
    <citation type="submission" date="2016-10" db="EMBL/GenBank/DDBJ databases">
        <authorList>
            <person name="Varghese N."/>
            <person name="Submissions S."/>
        </authorList>
    </citation>
    <scope>NUCLEOTIDE SEQUENCE [LARGE SCALE GENOMIC DNA]</scope>
    <source>
        <strain evidence="5">DSM 19315</strain>
    </source>
</reference>
<sequence>MIRYAIVEDEPQSAERLKLLMERSHLDLFELIGVIKKAQEVLGFFQENSPDLVFWDVELGEKTAFELLAEIPKKDFQIIFTTGHQEYALQAIKANALDYLLKPVDAEELAKSLKRVEVQRSNGVNPSDLEAILKSILPLKNLQKIALPTASGLEFVPIDSILRCQADVNYTHFFLRDGRKITSSKTLKEYEMQLVSQDFFRVHNSHLVNLKEVRFYTKGKGGFLTLNDGTEVEVASRRKEELLQILKGF</sequence>
<evidence type="ECO:0000313" key="5">
    <source>
        <dbReference type="Proteomes" id="UP000199642"/>
    </source>
</evidence>